<keyword evidence="2" id="KW-1185">Reference proteome</keyword>
<accession>A0ABY9Y9F5</accession>
<evidence type="ECO:0000313" key="2">
    <source>
        <dbReference type="Proteomes" id="UP001305421"/>
    </source>
</evidence>
<evidence type="ECO:0000313" key="1">
    <source>
        <dbReference type="EMBL" id="WNH47302.1"/>
    </source>
</evidence>
<organism evidence="1 2">
    <name type="scientific">Stenotrophomonas aracearum</name>
    <dbReference type="NCBI Taxonomy" id="3003272"/>
    <lineage>
        <taxon>Bacteria</taxon>
        <taxon>Pseudomonadati</taxon>
        <taxon>Pseudomonadota</taxon>
        <taxon>Gammaproteobacteria</taxon>
        <taxon>Lysobacterales</taxon>
        <taxon>Lysobacteraceae</taxon>
        <taxon>Stenotrophomonas</taxon>
    </lineage>
</organism>
<proteinExistence type="predicted"/>
<gene>
    <name evidence="1" type="ORF">PDM28_11380</name>
</gene>
<reference evidence="1 2" key="1">
    <citation type="submission" date="2022-12" db="EMBL/GenBank/DDBJ databases">
        <title>Two new species, Stenotrophomonas aracearum and Stenotrophomonas oahuensis, isolated from Anthurium (Araceae family) in Hawaii.</title>
        <authorList>
            <person name="Chunag S.C."/>
            <person name="Dobhal S."/>
            <person name="Alvarez A."/>
            <person name="Arif M."/>
        </authorList>
    </citation>
    <scope>NUCLEOTIDE SEQUENCE [LARGE SCALE GENOMIC DNA]</scope>
    <source>
        <strain evidence="1 2">A5588</strain>
    </source>
</reference>
<sequence>MSFLTKFSNILNQQNKEAVDQGLDSIRGDQVAHQADRARDYRGQARTAQFENVQLGINLGNATSELEVTKKALLKSKCETVRMQGFVESYAAAMCVMKDVIEDLRRDESELRGLDDKAFAQMLNDAVEQMRMSAEGKKVGRDRVFHFVEGCEFTNPDGGFIFEYPHFI</sequence>
<name>A0ABY9Y9F5_9GAMM</name>
<dbReference type="EMBL" id="CP115543">
    <property type="protein sequence ID" value="WNH47302.1"/>
    <property type="molecule type" value="Genomic_DNA"/>
</dbReference>
<dbReference type="RefSeq" id="WP_138927527.1">
    <property type="nucleotide sequence ID" value="NZ_CP115543.1"/>
</dbReference>
<dbReference type="Proteomes" id="UP001305421">
    <property type="component" value="Chromosome"/>
</dbReference>
<protein>
    <submittedName>
        <fullName evidence="1">Uncharacterized protein</fullName>
    </submittedName>
</protein>